<feature type="signal peptide" evidence="1">
    <location>
        <begin position="1"/>
        <end position="20"/>
    </location>
</feature>
<dbReference type="PANTHER" id="PTHR30024:SF46">
    <property type="entry name" value="ABC TRANSPORTER, SUBSTRATE-BINDING LIPOPROTEIN"/>
    <property type="match status" value="1"/>
</dbReference>
<gene>
    <name evidence="2" type="ORF">IAD46_00665</name>
</gene>
<dbReference type="PIRSF" id="PIRSF027386">
    <property type="entry name" value="UCP027386_ABC_sbc_TM0202"/>
    <property type="match status" value="1"/>
</dbReference>
<evidence type="ECO:0000256" key="1">
    <source>
        <dbReference type="SAM" id="SignalP"/>
    </source>
</evidence>
<proteinExistence type="predicted"/>
<dbReference type="PANTHER" id="PTHR30024">
    <property type="entry name" value="ALIPHATIC SULFONATES-BINDING PROTEIN-RELATED"/>
    <property type="match status" value="1"/>
</dbReference>
<dbReference type="PROSITE" id="PS51257">
    <property type="entry name" value="PROKAR_LIPOPROTEIN"/>
    <property type="match status" value="1"/>
</dbReference>
<evidence type="ECO:0000313" key="3">
    <source>
        <dbReference type="Proteomes" id="UP000886758"/>
    </source>
</evidence>
<dbReference type="Proteomes" id="UP000886758">
    <property type="component" value="Unassembled WGS sequence"/>
</dbReference>
<accession>A0A9D1KIH4</accession>
<comment type="caution">
    <text evidence="2">The sequence shown here is derived from an EMBL/GenBank/DDBJ whole genome shotgun (WGS) entry which is preliminary data.</text>
</comment>
<reference evidence="2" key="1">
    <citation type="submission" date="2020-10" db="EMBL/GenBank/DDBJ databases">
        <authorList>
            <person name="Gilroy R."/>
        </authorList>
    </citation>
    <scope>NUCLEOTIDE SEQUENCE</scope>
    <source>
        <strain evidence="2">ChiW17-6978</strain>
    </source>
</reference>
<reference evidence="2" key="2">
    <citation type="journal article" date="2021" name="PeerJ">
        <title>Extensive microbial diversity within the chicken gut microbiome revealed by metagenomics and culture.</title>
        <authorList>
            <person name="Gilroy R."/>
            <person name="Ravi A."/>
            <person name="Getino M."/>
            <person name="Pursley I."/>
            <person name="Horton D.L."/>
            <person name="Alikhan N.F."/>
            <person name="Baker D."/>
            <person name="Gharbi K."/>
            <person name="Hall N."/>
            <person name="Watson M."/>
            <person name="Adriaenssens E.M."/>
            <person name="Foster-Nyarko E."/>
            <person name="Jarju S."/>
            <person name="Secka A."/>
            <person name="Antonio M."/>
            <person name="Oren A."/>
            <person name="Chaudhuri R.R."/>
            <person name="La Ragione R."/>
            <person name="Hildebrand F."/>
            <person name="Pallen M.J."/>
        </authorList>
    </citation>
    <scope>NUCLEOTIDE SEQUENCE</scope>
    <source>
        <strain evidence="2">ChiW17-6978</strain>
    </source>
</reference>
<name>A0A9D1KIH4_9MOLU</name>
<keyword evidence="1" id="KW-0732">Signal</keyword>
<dbReference type="InterPro" id="IPR027024">
    <property type="entry name" value="UCP027386_ABC_sbc_TM0202"/>
</dbReference>
<dbReference type="Gene3D" id="3.40.190.10">
    <property type="entry name" value="Periplasmic binding protein-like II"/>
    <property type="match status" value="2"/>
</dbReference>
<dbReference type="EMBL" id="DVLF01000023">
    <property type="protein sequence ID" value="HIT49516.1"/>
    <property type="molecule type" value="Genomic_DNA"/>
</dbReference>
<evidence type="ECO:0008006" key="4">
    <source>
        <dbReference type="Google" id="ProtNLM"/>
    </source>
</evidence>
<dbReference type="AlphaFoldDB" id="A0A9D1KIH4"/>
<dbReference type="SUPFAM" id="SSF53850">
    <property type="entry name" value="Periplasmic binding protein-like II"/>
    <property type="match status" value="1"/>
</dbReference>
<feature type="chain" id="PRO_5038756064" description="ABC transporter substrate-binding protein" evidence="1">
    <location>
        <begin position="21"/>
        <end position="320"/>
    </location>
</feature>
<protein>
    <recommendedName>
        <fullName evidence="4">ABC transporter substrate-binding protein</fullName>
    </recommendedName>
</protein>
<organism evidence="2 3">
    <name type="scientific">Candidatus Pelethenecus faecipullorum</name>
    <dbReference type="NCBI Taxonomy" id="2840900"/>
    <lineage>
        <taxon>Bacteria</taxon>
        <taxon>Bacillati</taxon>
        <taxon>Mycoplasmatota</taxon>
        <taxon>Mollicutes</taxon>
        <taxon>Candidatus Pelethenecus</taxon>
    </lineage>
</organism>
<evidence type="ECO:0000313" key="2">
    <source>
        <dbReference type="EMBL" id="HIT49516.1"/>
    </source>
</evidence>
<sequence>MKKFVLGLLLVLTAGLFSCKQNDLNEVHIYLPDGTPALAMASVLDKGFVYEETTTYFHLVQASEIAARISQQDCDLAIVPMTVASTLFNKGIDIQLASVNVFGNLFIAGTRELKRLEDLKGKVVYTTVGTTIDMLKYLLEQNEIEYAFGAEAEEGKVTLSSKNDGSEIIPLLKAAANKNQEAYGVLGEPQVTKATQLIDNLVISFDLQEEYRKITGFDGYPQAGLVVKSEFASDHSAYLQALLSALLSNETYLLENTESLPEVFKRYNSSLQAMTFTTDTIRRCNIRLAESKNIKEEVQTYLSALTGNTVADSFFWTVKK</sequence>